<name>A0A6F9EB36_9BACL</name>
<dbReference type="PANTHER" id="PTHR30386:SF26">
    <property type="entry name" value="TRANSPORT PROTEIN COMB"/>
    <property type="match status" value="1"/>
</dbReference>
<evidence type="ECO:0000256" key="1">
    <source>
        <dbReference type="ARBA" id="ARBA00004167"/>
    </source>
</evidence>
<dbReference type="EMBL" id="LR792683">
    <property type="protein sequence ID" value="CAB3394549.1"/>
    <property type="molecule type" value="Genomic_DNA"/>
</dbReference>
<evidence type="ECO:0000259" key="8">
    <source>
        <dbReference type="Pfam" id="PF25997"/>
    </source>
</evidence>
<keyword evidence="5 6" id="KW-0472">Membrane</keyword>
<evidence type="ECO:0000256" key="2">
    <source>
        <dbReference type="ARBA" id="ARBA00009477"/>
    </source>
</evidence>
<dbReference type="AlphaFoldDB" id="A0A6F9EB36"/>
<dbReference type="InterPro" id="IPR058635">
    <property type="entry name" value="BSH_YhbJ"/>
</dbReference>
<dbReference type="InterPro" id="IPR058792">
    <property type="entry name" value="Beta-barrel_RND_2"/>
</dbReference>
<evidence type="ECO:0000256" key="6">
    <source>
        <dbReference type="SAM" id="Phobius"/>
    </source>
</evidence>
<dbReference type="Pfam" id="PF25954">
    <property type="entry name" value="Beta-barrel_RND_2"/>
    <property type="match status" value="1"/>
</dbReference>
<sequence>MTYRRLLIINIVVIFLVIIAGFVAYYLYNQSILYITTDNAEVTGQQIPIAAPATGKLTDWHGNEGQSFQAGATLGHVQVSQGNSTVSVPVTMPQSGIIALDQGVDNGVVAAGTPLAYTYDLNNLWVTANIKETQVNDIKPGQSVDVYVDSEPGISLKGRVASIGDATAAIFSLLPQQTATADYTKVT</sequence>
<dbReference type="Gene3D" id="2.40.30.170">
    <property type="match status" value="1"/>
</dbReference>
<dbReference type="Pfam" id="PF25997">
    <property type="entry name" value="BSH_YhbJ"/>
    <property type="match status" value="1"/>
</dbReference>
<organism evidence="9 10">
    <name type="scientific">Kyrpidia spormannii</name>
    <dbReference type="NCBI Taxonomy" id="2055160"/>
    <lineage>
        <taxon>Bacteria</taxon>
        <taxon>Bacillati</taxon>
        <taxon>Bacillota</taxon>
        <taxon>Bacilli</taxon>
        <taxon>Bacillales</taxon>
        <taxon>Alicyclobacillaceae</taxon>
        <taxon>Kyrpidia</taxon>
    </lineage>
</organism>
<comment type="subcellular location">
    <subcellularLocation>
        <location evidence="1">Membrane</location>
        <topology evidence="1">Single-pass membrane protein</topology>
    </subcellularLocation>
</comment>
<evidence type="ECO:0000313" key="9">
    <source>
        <dbReference type="EMBL" id="CAB3394549.1"/>
    </source>
</evidence>
<protein>
    <submittedName>
        <fullName evidence="9">Putative membrane fusion protein putative exporter subunit (Benzoate transcriptome)</fullName>
    </submittedName>
</protein>
<evidence type="ECO:0000256" key="3">
    <source>
        <dbReference type="ARBA" id="ARBA00022692"/>
    </source>
</evidence>
<evidence type="ECO:0000256" key="5">
    <source>
        <dbReference type="ARBA" id="ARBA00023136"/>
    </source>
</evidence>
<dbReference type="Proteomes" id="UP000502196">
    <property type="component" value="Chromosome"/>
</dbReference>
<accession>A0A6F9EB36</accession>
<dbReference type="RefSeq" id="WP_331251293.1">
    <property type="nucleotide sequence ID" value="NZ_CP047971.1"/>
</dbReference>
<evidence type="ECO:0000259" key="7">
    <source>
        <dbReference type="Pfam" id="PF25954"/>
    </source>
</evidence>
<keyword evidence="3 6" id="KW-0812">Transmembrane</keyword>
<feature type="domain" description="CusB-like beta-barrel" evidence="7">
    <location>
        <begin position="124"/>
        <end position="163"/>
    </location>
</feature>
<dbReference type="GO" id="GO:0016020">
    <property type="term" value="C:membrane"/>
    <property type="evidence" value="ECO:0007669"/>
    <property type="project" value="UniProtKB-SubCell"/>
</dbReference>
<comment type="similarity">
    <text evidence="2">Belongs to the membrane fusion protein (MFP) (TC 8.A.1) family.</text>
</comment>
<feature type="domain" description="YhbJ barrel-sandwich hybrid" evidence="8">
    <location>
        <begin position="47"/>
        <end position="120"/>
    </location>
</feature>
<evidence type="ECO:0000256" key="4">
    <source>
        <dbReference type="ARBA" id="ARBA00022989"/>
    </source>
</evidence>
<dbReference type="PANTHER" id="PTHR30386">
    <property type="entry name" value="MEMBRANE FUSION SUBUNIT OF EMRAB-TOLC MULTIDRUG EFFLUX PUMP"/>
    <property type="match status" value="1"/>
</dbReference>
<proteinExistence type="inferred from homology"/>
<keyword evidence="4 6" id="KW-1133">Transmembrane helix</keyword>
<feature type="transmembrane region" description="Helical" evidence="6">
    <location>
        <begin position="7"/>
        <end position="28"/>
    </location>
</feature>
<evidence type="ECO:0000313" key="10">
    <source>
        <dbReference type="Proteomes" id="UP000502196"/>
    </source>
</evidence>
<reference evidence="9 10" key="1">
    <citation type="submission" date="2020-04" db="EMBL/GenBank/DDBJ databases">
        <authorList>
            <person name="Hogendoorn C."/>
        </authorList>
    </citation>
    <scope>NUCLEOTIDE SEQUENCE [LARGE SCALE GENOMIC DNA]</scope>
    <source>
        <strain evidence="9">COOX1</strain>
    </source>
</reference>
<dbReference type="InterPro" id="IPR050739">
    <property type="entry name" value="MFP"/>
</dbReference>
<gene>
    <name evidence="9" type="primary">yhbJ</name>
    <name evidence="9" type="ORF">COOX1_2469</name>
</gene>